<dbReference type="Proteomes" id="UP000471120">
    <property type="component" value="Unassembled WGS sequence"/>
</dbReference>
<proteinExistence type="predicted"/>
<dbReference type="EMBL" id="QRCM01000001">
    <property type="protein sequence ID" value="TXG91418.1"/>
    <property type="molecule type" value="Genomic_DNA"/>
</dbReference>
<comment type="caution">
    <text evidence="2">The sequence shown here is derived from an EMBL/GenBank/DDBJ whole genome shotgun (WGS) entry which is preliminary data.</text>
</comment>
<feature type="compositionally biased region" description="Acidic residues" evidence="1">
    <location>
        <begin position="1"/>
        <end position="13"/>
    </location>
</feature>
<gene>
    <name evidence="2" type="ORF">DW322_15900</name>
</gene>
<organism evidence="2 3">
    <name type="scientific">Rhodococcus rhodnii</name>
    <dbReference type="NCBI Taxonomy" id="38312"/>
    <lineage>
        <taxon>Bacteria</taxon>
        <taxon>Bacillati</taxon>
        <taxon>Actinomycetota</taxon>
        <taxon>Actinomycetes</taxon>
        <taxon>Mycobacteriales</taxon>
        <taxon>Nocardiaceae</taxon>
        <taxon>Rhodococcus</taxon>
    </lineage>
</organism>
<name>A0A6P2CKB8_9NOCA</name>
<dbReference type="RefSeq" id="WP_051111012.1">
    <property type="nucleotide sequence ID" value="NZ_QRCM01000001.1"/>
</dbReference>
<evidence type="ECO:0000313" key="3">
    <source>
        <dbReference type="Proteomes" id="UP000471120"/>
    </source>
</evidence>
<protein>
    <submittedName>
        <fullName evidence="2">Uncharacterized protein</fullName>
    </submittedName>
</protein>
<feature type="region of interest" description="Disordered" evidence="1">
    <location>
        <begin position="118"/>
        <end position="171"/>
    </location>
</feature>
<evidence type="ECO:0000313" key="2">
    <source>
        <dbReference type="EMBL" id="TXG91418.1"/>
    </source>
</evidence>
<evidence type="ECO:0000256" key="1">
    <source>
        <dbReference type="SAM" id="MobiDB-lite"/>
    </source>
</evidence>
<accession>A0A6P2CKB8</accession>
<dbReference type="AlphaFoldDB" id="A0A6P2CKB8"/>
<feature type="region of interest" description="Disordered" evidence="1">
    <location>
        <begin position="1"/>
        <end position="22"/>
    </location>
</feature>
<reference evidence="2 3" key="1">
    <citation type="submission" date="2018-07" db="EMBL/GenBank/DDBJ databases">
        <title>Genome sequence of Rhodococcus rhodnii ATCC 35071 from Rhodnius prolixus.</title>
        <authorList>
            <person name="Patel V."/>
            <person name="Vogel K.J."/>
        </authorList>
    </citation>
    <scope>NUCLEOTIDE SEQUENCE [LARGE SCALE GENOMIC DNA]</scope>
    <source>
        <strain evidence="2 3">ATCC 35071</strain>
    </source>
</reference>
<feature type="compositionally biased region" description="Polar residues" evidence="1">
    <location>
        <begin position="160"/>
        <end position="171"/>
    </location>
</feature>
<sequence length="171" mass="17900">MGEDGVGEDDVGEDGVSGYDDPATHERLTAEWRALVEALCERVEPMVARIATVSAQAHAEAAAEDAASDAPRWDGCSWCPVCALAATLRGERHDLVTMLSVQSSVLVTVLREMLDGHVPPHVNPASPHAAAPRDADRGTDGAPAAPNDDAAEPRPPSGYQPISVTVTVTDD</sequence>